<evidence type="ECO:0000259" key="2">
    <source>
        <dbReference type="Pfam" id="PF00496"/>
    </source>
</evidence>
<feature type="chain" id="PRO_5039033290" evidence="1">
    <location>
        <begin position="23"/>
        <end position="530"/>
    </location>
</feature>
<dbReference type="AlphaFoldDB" id="A0A0B2BJX4"/>
<reference evidence="3 4" key="1">
    <citation type="submission" date="2017-11" db="EMBL/GenBank/DDBJ databases">
        <title>Genomic Encyclopedia of Archaeal and Bacterial Type Strains, Phase II (KMG-II): From Individual Species to Whole Genera.</title>
        <authorList>
            <person name="Goeker M."/>
        </authorList>
    </citation>
    <scope>NUCLEOTIDE SEQUENCE [LARGE SCALE GENOMIC DNA]</scope>
    <source>
        <strain evidence="3 4">DSM 27763</strain>
    </source>
</reference>
<accession>A0A0B2BJX4</accession>
<dbReference type="CDD" id="cd00995">
    <property type="entry name" value="PBP2_NikA_DppA_OppA_like"/>
    <property type="match status" value="1"/>
</dbReference>
<dbReference type="GO" id="GO:0015833">
    <property type="term" value="P:peptide transport"/>
    <property type="evidence" value="ECO:0007669"/>
    <property type="project" value="TreeGrafter"/>
</dbReference>
<organism evidence="3 4">
    <name type="scientific">Mumia flava</name>
    <dbReference type="NCBI Taxonomy" id="1348852"/>
    <lineage>
        <taxon>Bacteria</taxon>
        <taxon>Bacillati</taxon>
        <taxon>Actinomycetota</taxon>
        <taxon>Actinomycetes</taxon>
        <taxon>Propionibacteriales</taxon>
        <taxon>Nocardioidaceae</taxon>
        <taxon>Mumia</taxon>
    </lineage>
</organism>
<dbReference type="Gene3D" id="3.40.190.10">
    <property type="entry name" value="Periplasmic binding protein-like II"/>
    <property type="match status" value="1"/>
</dbReference>
<evidence type="ECO:0000256" key="1">
    <source>
        <dbReference type="SAM" id="SignalP"/>
    </source>
</evidence>
<sequence>MRRTRTLVTTIGVLALALSACGGSDGGADGGDAQLADGQTFTMTLPSDPGNLDPLMTVLSNTRQVGRFLYGTLVDQDPDGTVVPAIAESWEATTTEATFTLREGITCSDGSPFTASDVAETLNWVADPANQSPLAGLWVQPGTKATADDDARTVSVTSSAPDAFLALNLGTVPLPCGEGLSDPEVRAEGKGGTGMFTVTEAVPNDHYTFTRRDDYTWGPGEDFDPEASGLPDEVVFRVVENETTSANLLTSGEVNAASIAGPDQDRLSEQGLFHADVSAPVGQIWFNQAEGRPAADDGVRSALVQALDLDELRTVMTSGKGETPQSLVALAPNPCQADSVGDSLPEHDADAAASALDDAGWTAGGDGTRTKDGAPLSLKVVYTTQFGETGTATAELLQQTLGDLGVEVKLQGVDSTSLNEVLFATGDWDLSLAPLSVGMPSQLVPFMSGPTPPNGTNFANISNDDYSELTASAASQSGTDGCGDWSDAETALFEQLDVVPFANSVVPTFGNDTEFEIEDGIDPASIRMYQ</sequence>
<dbReference type="GO" id="GO:0042597">
    <property type="term" value="C:periplasmic space"/>
    <property type="evidence" value="ECO:0007669"/>
    <property type="project" value="UniProtKB-ARBA"/>
</dbReference>
<dbReference type="PIRSF" id="PIRSF002741">
    <property type="entry name" value="MppA"/>
    <property type="match status" value="1"/>
</dbReference>
<feature type="signal peptide" evidence="1">
    <location>
        <begin position="1"/>
        <end position="22"/>
    </location>
</feature>
<dbReference type="InterPro" id="IPR039424">
    <property type="entry name" value="SBP_5"/>
</dbReference>
<keyword evidence="4" id="KW-1185">Reference proteome</keyword>
<dbReference type="InterPro" id="IPR000914">
    <property type="entry name" value="SBP_5_dom"/>
</dbReference>
<dbReference type="Gene3D" id="3.10.105.10">
    <property type="entry name" value="Dipeptide-binding Protein, Domain 3"/>
    <property type="match status" value="1"/>
</dbReference>
<dbReference type="PROSITE" id="PS51257">
    <property type="entry name" value="PROKAR_LIPOPROTEIN"/>
    <property type="match status" value="1"/>
</dbReference>
<dbReference type="Pfam" id="PF00496">
    <property type="entry name" value="SBP_bac_5"/>
    <property type="match status" value="1"/>
</dbReference>
<proteinExistence type="predicted"/>
<name>A0A0B2BJX4_9ACTN</name>
<dbReference type="GO" id="GO:1904680">
    <property type="term" value="F:peptide transmembrane transporter activity"/>
    <property type="evidence" value="ECO:0007669"/>
    <property type="project" value="TreeGrafter"/>
</dbReference>
<gene>
    <name evidence="3" type="ORF">CLV56_3186</name>
</gene>
<dbReference type="RefSeq" id="WP_039345021.1">
    <property type="nucleotide sequence ID" value="NZ_PGEZ01000002.1"/>
</dbReference>
<protein>
    <submittedName>
        <fullName evidence="3">Peptide/nickel transport system substrate-binding protein</fullName>
    </submittedName>
</protein>
<dbReference type="PANTHER" id="PTHR30290">
    <property type="entry name" value="PERIPLASMIC BINDING COMPONENT OF ABC TRANSPORTER"/>
    <property type="match status" value="1"/>
</dbReference>
<evidence type="ECO:0000313" key="4">
    <source>
        <dbReference type="Proteomes" id="UP000230842"/>
    </source>
</evidence>
<dbReference type="EMBL" id="PGEZ01000002">
    <property type="protein sequence ID" value="PJJ53694.1"/>
    <property type="molecule type" value="Genomic_DNA"/>
</dbReference>
<evidence type="ECO:0000313" key="3">
    <source>
        <dbReference type="EMBL" id="PJJ53694.1"/>
    </source>
</evidence>
<dbReference type="Proteomes" id="UP000230842">
    <property type="component" value="Unassembled WGS sequence"/>
</dbReference>
<dbReference type="InterPro" id="IPR030678">
    <property type="entry name" value="Peptide/Ni-bd"/>
</dbReference>
<dbReference type="GO" id="GO:0043190">
    <property type="term" value="C:ATP-binding cassette (ABC) transporter complex"/>
    <property type="evidence" value="ECO:0007669"/>
    <property type="project" value="InterPro"/>
</dbReference>
<feature type="domain" description="Solute-binding protein family 5" evidence="2">
    <location>
        <begin position="81"/>
        <end position="440"/>
    </location>
</feature>
<comment type="caution">
    <text evidence="3">The sequence shown here is derived from an EMBL/GenBank/DDBJ whole genome shotgun (WGS) entry which is preliminary data.</text>
</comment>
<keyword evidence="1" id="KW-0732">Signal</keyword>
<dbReference type="OrthoDB" id="9046151at2"/>
<dbReference type="SUPFAM" id="SSF53850">
    <property type="entry name" value="Periplasmic binding protein-like II"/>
    <property type="match status" value="1"/>
</dbReference>